<proteinExistence type="predicted"/>
<comment type="caution">
    <text evidence="2">The sequence shown here is derived from an EMBL/GenBank/DDBJ whole genome shotgun (WGS) entry which is preliminary data.</text>
</comment>
<dbReference type="PANTHER" id="PTHR36102">
    <property type="entry name" value="CHROMOSOME 10, WHOLE GENOME SHOTGUN SEQUENCE"/>
    <property type="match status" value="1"/>
</dbReference>
<keyword evidence="3" id="KW-1185">Reference proteome</keyword>
<organism evidence="2 3">
    <name type="scientific">Penicillium desertorum</name>
    <dbReference type="NCBI Taxonomy" id="1303715"/>
    <lineage>
        <taxon>Eukaryota</taxon>
        <taxon>Fungi</taxon>
        <taxon>Dikarya</taxon>
        <taxon>Ascomycota</taxon>
        <taxon>Pezizomycotina</taxon>
        <taxon>Eurotiomycetes</taxon>
        <taxon>Eurotiomycetidae</taxon>
        <taxon>Eurotiales</taxon>
        <taxon>Aspergillaceae</taxon>
        <taxon>Penicillium</taxon>
    </lineage>
</organism>
<dbReference type="Pfam" id="PF11001">
    <property type="entry name" value="AFUB_07903_YDR124W_hel"/>
    <property type="match status" value="1"/>
</dbReference>
<evidence type="ECO:0000313" key="3">
    <source>
        <dbReference type="Proteomes" id="UP001147760"/>
    </source>
</evidence>
<gene>
    <name evidence="2" type="ORF">N7530_008809</name>
</gene>
<dbReference type="Proteomes" id="UP001147760">
    <property type="component" value="Unassembled WGS sequence"/>
</dbReference>
<dbReference type="PANTHER" id="PTHR36102:SF1">
    <property type="entry name" value="YDR124W-LIKE HELICAL BUNDLE DOMAIN-CONTAINING PROTEIN"/>
    <property type="match status" value="1"/>
</dbReference>
<accession>A0A9W9WQK9</accession>
<evidence type="ECO:0000313" key="2">
    <source>
        <dbReference type="EMBL" id="KAJ5471452.1"/>
    </source>
</evidence>
<dbReference type="OrthoDB" id="5338458at2759"/>
<evidence type="ECO:0000259" key="1">
    <source>
        <dbReference type="Pfam" id="PF11001"/>
    </source>
</evidence>
<protein>
    <recommendedName>
        <fullName evidence="1">Subtelomeric hrmA-associated cluster protein AFUB-079030/YDR124W-like helical bundle domain-containing protein</fullName>
    </recommendedName>
</protein>
<reference evidence="2" key="2">
    <citation type="journal article" date="2023" name="IMA Fungus">
        <title>Comparative genomic study of the Penicillium genus elucidates a diverse pangenome and 15 lateral gene transfer events.</title>
        <authorList>
            <person name="Petersen C."/>
            <person name="Sorensen T."/>
            <person name="Nielsen M.R."/>
            <person name="Sondergaard T.E."/>
            <person name="Sorensen J.L."/>
            <person name="Fitzpatrick D.A."/>
            <person name="Frisvad J.C."/>
            <person name="Nielsen K.L."/>
        </authorList>
    </citation>
    <scope>NUCLEOTIDE SEQUENCE</scope>
    <source>
        <strain evidence="2">IBT 17660</strain>
    </source>
</reference>
<dbReference type="InterPro" id="IPR021264">
    <property type="entry name" value="AFUB_079030/YDR124W-like"/>
</dbReference>
<dbReference type="EMBL" id="JAPWDO010000005">
    <property type="protein sequence ID" value="KAJ5471452.1"/>
    <property type="molecule type" value="Genomic_DNA"/>
</dbReference>
<name>A0A9W9WQK9_9EURO</name>
<sequence>SPNIPCGVSDQGLNMDQPHIGSVNGLRLRQSDGCVLQQHNQTSKFGLQYPQFAVMYLDENGKLQIETSLLLSGCGEAIFTPDVAHRFMEIVASDTRANIPNQHHFLPPPLAPQPDTQSMQTHETTSAELIPSEWQFLHGRTKRYDLERTEMVRPRHKSTSHAPNPRQGRTILRVGNRDLLRHYYEKAFEGFQQVNCRAIAKSYIKLLEPRKQIYYPYNGRRVISGVAQRLDPELTKPGWWPIGALHREPDHLLKPGQRNVTDQGRNQDRLRLLVHILCELKDTHGVTVEKLRNASKDVHRQVIPVNRLEILDEIYFVRQMEEQFLDGEIHADTLLQVTQIHLSEAMYQDHEVSSRIQAAPVSELDPNHDGHYRGDDISLPLVANDPLKMRCHQDLLNAEFNTHPVGLLTSTMPQTPSNLNATHIDPNYISGYSTWPFYSTETVFGYWPSEPPLPQSCEVLY</sequence>
<dbReference type="AlphaFoldDB" id="A0A9W9WQK9"/>
<dbReference type="InterPro" id="IPR047092">
    <property type="entry name" value="AFUB_07903/YDR124W-like_hel"/>
</dbReference>
<reference evidence="2" key="1">
    <citation type="submission" date="2022-12" db="EMBL/GenBank/DDBJ databases">
        <authorList>
            <person name="Petersen C."/>
        </authorList>
    </citation>
    <scope>NUCLEOTIDE SEQUENCE</scope>
    <source>
        <strain evidence="2">IBT 17660</strain>
    </source>
</reference>
<feature type="non-terminal residue" evidence="2">
    <location>
        <position position="461"/>
    </location>
</feature>
<feature type="domain" description="Subtelomeric hrmA-associated cluster protein AFUB-079030/YDR124W-like helical bundle" evidence="1">
    <location>
        <begin position="174"/>
        <end position="320"/>
    </location>
</feature>